<keyword evidence="2" id="KW-0808">Transferase</keyword>
<keyword evidence="2" id="KW-0695">RNA-directed DNA polymerase</keyword>
<evidence type="ECO:0000259" key="1">
    <source>
        <dbReference type="PROSITE" id="PS50994"/>
    </source>
</evidence>
<organism evidence="2">
    <name type="scientific">Tanacetum cinerariifolium</name>
    <name type="common">Dalmatian daisy</name>
    <name type="synonym">Chrysanthemum cinerariifolium</name>
    <dbReference type="NCBI Taxonomy" id="118510"/>
    <lineage>
        <taxon>Eukaryota</taxon>
        <taxon>Viridiplantae</taxon>
        <taxon>Streptophyta</taxon>
        <taxon>Embryophyta</taxon>
        <taxon>Tracheophyta</taxon>
        <taxon>Spermatophyta</taxon>
        <taxon>Magnoliopsida</taxon>
        <taxon>eudicotyledons</taxon>
        <taxon>Gunneridae</taxon>
        <taxon>Pentapetalae</taxon>
        <taxon>asterids</taxon>
        <taxon>campanulids</taxon>
        <taxon>Asterales</taxon>
        <taxon>Asteraceae</taxon>
        <taxon>Asteroideae</taxon>
        <taxon>Anthemideae</taxon>
        <taxon>Anthemidinae</taxon>
        <taxon>Tanacetum</taxon>
    </lineage>
</organism>
<dbReference type="PANTHER" id="PTHR47266">
    <property type="entry name" value="ENDONUCLEASE-RELATED"/>
    <property type="match status" value="1"/>
</dbReference>
<sequence length="99" mass="10936">EAFEILKACHEGPSGGHHGANLTAKKGIDFMGPFPSSKGNKYIVEAVDYLSKWVEVKALPTNDARVVVKFLKSLFSRFGTPRAIISDHGTHFCNDQFTR</sequence>
<dbReference type="Pfam" id="PF00665">
    <property type="entry name" value="rve"/>
    <property type="match status" value="1"/>
</dbReference>
<name>A0A699QQE1_TANCI</name>
<feature type="non-terminal residue" evidence="2">
    <location>
        <position position="1"/>
    </location>
</feature>
<dbReference type="AlphaFoldDB" id="A0A699QQE1"/>
<feature type="non-terminal residue" evidence="2">
    <location>
        <position position="99"/>
    </location>
</feature>
<dbReference type="InterPro" id="IPR012337">
    <property type="entry name" value="RNaseH-like_sf"/>
</dbReference>
<dbReference type="PROSITE" id="PS50994">
    <property type="entry name" value="INTEGRASE"/>
    <property type="match status" value="1"/>
</dbReference>
<proteinExistence type="predicted"/>
<dbReference type="InterPro" id="IPR052160">
    <property type="entry name" value="Gypsy_RT_Integrase-like"/>
</dbReference>
<dbReference type="EMBL" id="BKCJ011047274">
    <property type="protein sequence ID" value="GFC74433.1"/>
    <property type="molecule type" value="Genomic_DNA"/>
</dbReference>
<dbReference type="GO" id="GO:0015074">
    <property type="term" value="P:DNA integration"/>
    <property type="evidence" value="ECO:0007669"/>
    <property type="project" value="InterPro"/>
</dbReference>
<dbReference type="InterPro" id="IPR036397">
    <property type="entry name" value="RNaseH_sf"/>
</dbReference>
<dbReference type="SUPFAM" id="SSF53098">
    <property type="entry name" value="Ribonuclease H-like"/>
    <property type="match status" value="1"/>
</dbReference>
<comment type="caution">
    <text evidence="2">The sequence shown here is derived from an EMBL/GenBank/DDBJ whole genome shotgun (WGS) entry which is preliminary data.</text>
</comment>
<protein>
    <submittedName>
        <fullName evidence="2">Reverse transcriptase domain-containing protein</fullName>
    </submittedName>
</protein>
<dbReference type="Gene3D" id="3.30.420.10">
    <property type="entry name" value="Ribonuclease H-like superfamily/Ribonuclease H"/>
    <property type="match status" value="1"/>
</dbReference>
<evidence type="ECO:0000313" key="2">
    <source>
        <dbReference type="EMBL" id="GFC74433.1"/>
    </source>
</evidence>
<reference evidence="2" key="1">
    <citation type="journal article" date="2019" name="Sci. Rep.">
        <title>Draft genome of Tanacetum cinerariifolium, the natural source of mosquito coil.</title>
        <authorList>
            <person name="Yamashiro T."/>
            <person name="Shiraishi A."/>
            <person name="Satake H."/>
            <person name="Nakayama K."/>
        </authorList>
    </citation>
    <scope>NUCLEOTIDE SEQUENCE</scope>
</reference>
<gene>
    <name evidence="2" type="ORF">Tci_846403</name>
</gene>
<feature type="domain" description="Integrase catalytic" evidence="1">
    <location>
        <begin position="9"/>
        <end position="99"/>
    </location>
</feature>
<dbReference type="InterPro" id="IPR001584">
    <property type="entry name" value="Integrase_cat-core"/>
</dbReference>
<dbReference type="GO" id="GO:0003676">
    <property type="term" value="F:nucleic acid binding"/>
    <property type="evidence" value="ECO:0007669"/>
    <property type="project" value="InterPro"/>
</dbReference>
<accession>A0A699QQE1</accession>
<dbReference type="GO" id="GO:0003964">
    <property type="term" value="F:RNA-directed DNA polymerase activity"/>
    <property type="evidence" value="ECO:0007669"/>
    <property type="project" value="UniProtKB-KW"/>
</dbReference>
<keyword evidence="2" id="KW-0548">Nucleotidyltransferase</keyword>